<dbReference type="GO" id="GO:0008360">
    <property type="term" value="P:regulation of cell shape"/>
    <property type="evidence" value="ECO:0007669"/>
    <property type="project" value="UniProtKB-KW"/>
</dbReference>
<keyword evidence="6" id="KW-0472">Membrane</keyword>
<evidence type="ECO:0000256" key="4">
    <source>
        <dbReference type="ARBA" id="ARBA00032089"/>
    </source>
</evidence>
<dbReference type="InterPro" id="IPR055342">
    <property type="entry name" value="MreC_beta-barrel_core"/>
</dbReference>
<feature type="transmembrane region" description="Helical" evidence="6">
    <location>
        <begin position="20"/>
        <end position="39"/>
    </location>
</feature>
<keyword evidence="6" id="KW-0812">Transmembrane</keyword>
<comment type="caution">
    <text evidence="8">The sequence shown here is derived from an EMBL/GenBank/DDBJ whole genome shotgun (WGS) entry which is preliminary data.</text>
</comment>
<evidence type="ECO:0000259" key="7">
    <source>
        <dbReference type="Pfam" id="PF04085"/>
    </source>
</evidence>
<evidence type="ECO:0000256" key="3">
    <source>
        <dbReference type="ARBA" id="ARBA00022960"/>
    </source>
</evidence>
<dbReference type="Gene3D" id="2.40.10.340">
    <property type="entry name" value="Rod shape-determining protein MreC, domain 1"/>
    <property type="match status" value="1"/>
</dbReference>
<dbReference type="PANTHER" id="PTHR34138">
    <property type="entry name" value="CELL SHAPE-DETERMINING PROTEIN MREC"/>
    <property type="match status" value="1"/>
</dbReference>
<keyword evidence="6" id="KW-1133">Transmembrane helix</keyword>
<dbReference type="OrthoDB" id="9792313at2"/>
<reference evidence="8 9" key="1">
    <citation type="submission" date="2018-04" db="EMBL/GenBank/DDBJ databases">
        <title>Genomic Encyclopedia of Archaeal and Bacterial Type Strains, Phase II (KMG-II): from individual species to whole genera.</title>
        <authorList>
            <person name="Goeker M."/>
        </authorList>
    </citation>
    <scope>NUCLEOTIDE SEQUENCE [LARGE SCALE GENOMIC DNA]</scope>
    <source>
        <strain evidence="8 9">DSM 5822</strain>
    </source>
</reference>
<proteinExistence type="inferred from homology"/>
<dbReference type="Gene3D" id="2.40.10.350">
    <property type="entry name" value="Rod shape-determining protein MreC, domain 2"/>
    <property type="match status" value="1"/>
</dbReference>
<dbReference type="PIRSF" id="PIRSF038471">
    <property type="entry name" value="MreC"/>
    <property type="match status" value="1"/>
</dbReference>
<sequence length="300" mass="33959">MRDIIDRDKRRFEDIPAEGYRLVVAVLLCTVLIAGDTLYPQYSQPIRQYSQQVIEPFVRLLSYPARLVHGLTDRLRSQKELYEENKILQAELLQNAAQLQQLAESRAENSRLRALLQASLRINDHILNAEIISIDPNPYHRVLILNKGTREGMELGLPVLDADGIMGQVIQVTHRLSSVMLISDPRHSIPVRIERNEGRAILTGMGDSQRLKLDYVPETVDIKVGDKLISSGLGRNFPAGHPVAIVSEVKRLAGREFVEVYARPVANLDHSRHVIVLFRRSLHDEQPTITPLDSIEEVKP</sequence>
<organism evidence="8 9">
    <name type="scientific">Agitococcus lubricus</name>
    <dbReference type="NCBI Taxonomy" id="1077255"/>
    <lineage>
        <taxon>Bacteria</taxon>
        <taxon>Pseudomonadati</taxon>
        <taxon>Pseudomonadota</taxon>
        <taxon>Gammaproteobacteria</taxon>
        <taxon>Moraxellales</taxon>
        <taxon>Moraxellaceae</taxon>
        <taxon>Agitococcus</taxon>
    </lineage>
</organism>
<feature type="domain" description="Rod shape-determining protein MreC beta-barrel core" evidence="7">
    <location>
        <begin position="131"/>
        <end position="277"/>
    </location>
</feature>
<keyword evidence="3 5" id="KW-0133">Cell shape</keyword>
<dbReference type="InterPro" id="IPR042177">
    <property type="entry name" value="Cell/Rod_1"/>
</dbReference>
<comment type="similarity">
    <text evidence="1 5">Belongs to the MreC family.</text>
</comment>
<dbReference type="InterPro" id="IPR042175">
    <property type="entry name" value="Cell/Rod_MreC_2"/>
</dbReference>
<protein>
    <recommendedName>
        <fullName evidence="2 5">Cell shape-determining protein MreC</fullName>
    </recommendedName>
    <alternativeName>
        <fullName evidence="4 5">Cell shape protein MreC</fullName>
    </alternativeName>
</protein>
<dbReference type="NCBIfam" id="TIGR00219">
    <property type="entry name" value="mreC"/>
    <property type="match status" value="1"/>
</dbReference>
<accession>A0A2T5ITP4</accession>
<dbReference type="EMBL" id="QAON01000020">
    <property type="protein sequence ID" value="PTQ87234.1"/>
    <property type="molecule type" value="Genomic_DNA"/>
</dbReference>
<evidence type="ECO:0000313" key="8">
    <source>
        <dbReference type="EMBL" id="PTQ87234.1"/>
    </source>
</evidence>
<dbReference type="RefSeq" id="WP_107866841.1">
    <property type="nucleotide sequence ID" value="NZ_QAON01000020.1"/>
</dbReference>
<dbReference type="Pfam" id="PF04085">
    <property type="entry name" value="MreC"/>
    <property type="match status" value="1"/>
</dbReference>
<dbReference type="InterPro" id="IPR007221">
    <property type="entry name" value="MreC"/>
</dbReference>
<evidence type="ECO:0000313" key="9">
    <source>
        <dbReference type="Proteomes" id="UP000244223"/>
    </source>
</evidence>
<dbReference type="GO" id="GO:0005886">
    <property type="term" value="C:plasma membrane"/>
    <property type="evidence" value="ECO:0007669"/>
    <property type="project" value="TreeGrafter"/>
</dbReference>
<dbReference type="AlphaFoldDB" id="A0A2T5ITP4"/>
<name>A0A2T5ITP4_9GAMM</name>
<evidence type="ECO:0000256" key="5">
    <source>
        <dbReference type="PIRNR" id="PIRNR038471"/>
    </source>
</evidence>
<gene>
    <name evidence="8" type="ORF">C8N29_12040</name>
</gene>
<evidence type="ECO:0000256" key="1">
    <source>
        <dbReference type="ARBA" id="ARBA00009369"/>
    </source>
</evidence>
<evidence type="ECO:0000256" key="6">
    <source>
        <dbReference type="SAM" id="Phobius"/>
    </source>
</evidence>
<dbReference type="Proteomes" id="UP000244223">
    <property type="component" value="Unassembled WGS sequence"/>
</dbReference>
<keyword evidence="9" id="KW-1185">Reference proteome</keyword>
<evidence type="ECO:0000256" key="2">
    <source>
        <dbReference type="ARBA" id="ARBA00013855"/>
    </source>
</evidence>
<dbReference type="PANTHER" id="PTHR34138:SF1">
    <property type="entry name" value="CELL SHAPE-DETERMINING PROTEIN MREC"/>
    <property type="match status" value="1"/>
</dbReference>
<comment type="function">
    <text evidence="5">Involved in formation and maintenance of cell shape.</text>
</comment>